<reference evidence="3 4" key="1">
    <citation type="journal article" date="2018" name="PLoS Genet.">
        <title>Population sequencing reveals clonal diversity and ancestral inbreeding in the grapevine cultivar Chardonnay.</title>
        <authorList>
            <person name="Roach M.J."/>
            <person name="Johnson D.L."/>
            <person name="Bohlmann J."/>
            <person name="van Vuuren H.J."/>
            <person name="Jones S.J."/>
            <person name="Pretorius I.S."/>
            <person name="Schmidt S.A."/>
            <person name="Borneman A.R."/>
        </authorList>
    </citation>
    <scope>NUCLEOTIDE SEQUENCE [LARGE SCALE GENOMIC DNA]</scope>
    <source>
        <strain evidence="4">cv. Chardonnay</strain>
        <tissue evidence="3">Leaf</tissue>
    </source>
</reference>
<feature type="domain" description="Sieve element occlusion C-terminal" evidence="2">
    <location>
        <begin position="414"/>
        <end position="447"/>
    </location>
</feature>
<evidence type="ECO:0000259" key="2">
    <source>
        <dbReference type="Pfam" id="PF14577"/>
    </source>
</evidence>
<dbReference type="GO" id="GO:0010088">
    <property type="term" value="P:phloem development"/>
    <property type="evidence" value="ECO:0007669"/>
    <property type="project" value="InterPro"/>
</dbReference>
<dbReference type="PANTHER" id="PTHR33232:SF16">
    <property type="entry name" value="PROTEIN SIEVE ELEMENT OCCLUSION A"/>
    <property type="match status" value="1"/>
</dbReference>
<name>A0A438D1R3_VITVI</name>
<protein>
    <submittedName>
        <fullName evidence="3">Protein SIEVE ELEMENT OCCLUSION A</fullName>
    </submittedName>
</protein>
<evidence type="ECO:0000259" key="1">
    <source>
        <dbReference type="Pfam" id="PF14576"/>
    </source>
</evidence>
<dbReference type="Proteomes" id="UP000288805">
    <property type="component" value="Unassembled WGS sequence"/>
</dbReference>
<evidence type="ECO:0000313" key="4">
    <source>
        <dbReference type="Proteomes" id="UP000288805"/>
    </source>
</evidence>
<dbReference type="InterPro" id="IPR039299">
    <property type="entry name" value="SEOA"/>
</dbReference>
<dbReference type="AlphaFoldDB" id="A0A438D1R3"/>
<dbReference type="InterPro" id="IPR027942">
    <property type="entry name" value="SEO_N"/>
</dbReference>
<comment type="caution">
    <text evidence="3">The sequence shown here is derived from an EMBL/GenBank/DDBJ whole genome shotgun (WGS) entry which is preliminary data.</text>
</comment>
<gene>
    <name evidence="3" type="primary">SEOA_1</name>
    <name evidence="3" type="ORF">CK203_091703</name>
</gene>
<dbReference type="Pfam" id="PF14577">
    <property type="entry name" value="SEO_C"/>
    <property type="match status" value="1"/>
</dbReference>
<dbReference type="InterPro" id="IPR027944">
    <property type="entry name" value="SEO_C"/>
</dbReference>
<sequence length="455" mass="51946">MSSEQTSENMQKLIKFDRLKFSASEDNMMLKQIEPLMSLMGETLMSNLFFILWSRSLPVLPQRAMSLSIDLKTNDVEALEDKTHQAGFISTLEAWPIPLTGFPVRCKCSGGEEAHQRAISVLNMVSSHPWDAKLVLTLSAFAVNYGEFWLVFQSYNSNDLAKSMAILKQVPEILGRSSMLKPQFNSIKDLIKAMLDVANCIVKFRELPSQYITTDESAFSTALANIPIAVYWTIRCVVACASQIARLKGLQGDEHPLSTSEAWEISALVHKVSNIHNHLRDKLDACHKHIGEPDLLQFYGCDANLSCKESLKKRPGIQYEIVWLPIIDQSDPWMESSQKLFENHRARMPWYTRHDPLRSPSPEDGAVITFIKKEWHYGRKPILVVLGPRGQVVCQNALHMMWIWKDEAFPFTTSREEDLWKEATWKLDFLVDGIDPRISEWIAAGKSYAYMEEMT</sequence>
<feature type="domain" description="Sieve element occlusion N-terminal" evidence="1">
    <location>
        <begin position="24"/>
        <end position="294"/>
    </location>
</feature>
<dbReference type="PANTHER" id="PTHR33232">
    <property type="entry name" value="PROTEIN SIEVE ELEMENT OCCLUSION B-LIKE"/>
    <property type="match status" value="1"/>
</dbReference>
<accession>A0A438D1R3</accession>
<dbReference type="EMBL" id="QGNW01001843">
    <property type="protein sequence ID" value="RVW29403.1"/>
    <property type="molecule type" value="Genomic_DNA"/>
</dbReference>
<proteinExistence type="predicted"/>
<organism evidence="3 4">
    <name type="scientific">Vitis vinifera</name>
    <name type="common">Grape</name>
    <dbReference type="NCBI Taxonomy" id="29760"/>
    <lineage>
        <taxon>Eukaryota</taxon>
        <taxon>Viridiplantae</taxon>
        <taxon>Streptophyta</taxon>
        <taxon>Embryophyta</taxon>
        <taxon>Tracheophyta</taxon>
        <taxon>Spermatophyta</taxon>
        <taxon>Magnoliopsida</taxon>
        <taxon>eudicotyledons</taxon>
        <taxon>Gunneridae</taxon>
        <taxon>Pentapetalae</taxon>
        <taxon>rosids</taxon>
        <taxon>Vitales</taxon>
        <taxon>Vitaceae</taxon>
        <taxon>Viteae</taxon>
        <taxon>Vitis</taxon>
    </lineage>
</organism>
<evidence type="ECO:0000313" key="3">
    <source>
        <dbReference type="EMBL" id="RVW29403.1"/>
    </source>
</evidence>
<dbReference type="Pfam" id="PF14576">
    <property type="entry name" value="SEO_N"/>
    <property type="match status" value="1"/>
</dbReference>